<keyword evidence="5" id="KW-1185">Reference proteome</keyword>
<dbReference type="InterPro" id="IPR050624">
    <property type="entry name" value="HTH-type_Tx_Regulator"/>
</dbReference>
<dbReference type="PROSITE" id="PS50977">
    <property type="entry name" value="HTH_TETR_2"/>
    <property type="match status" value="1"/>
</dbReference>
<protein>
    <submittedName>
        <fullName evidence="4">TetR family transcriptional regulator</fullName>
    </submittedName>
</protein>
<keyword evidence="1 2" id="KW-0238">DNA-binding</keyword>
<dbReference type="Gene3D" id="1.10.10.60">
    <property type="entry name" value="Homeodomain-like"/>
    <property type="match status" value="1"/>
</dbReference>
<feature type="DNA-binding region" description="H-T-H motif" evidence="2">
    <location>
        <begin position="42"/>
        <end position="61"/>
    </location>
</feature>
<evidence type="ECO:0000259" key="3">
    <source>
        <dbReference type="PROSITE" id="PS50977"/>
    </source>
</evidence>
<dbReference type="Pfam" id="PF08360">
    <property type="entry name" value="TetR_C_5"/>
    <property type="match status" value="1"/>
</dbReference>
<dbReference type="RefSeq" id="WP_125081483.1">
    <property type="nucleotide sequence ID" value="NZ_CP034248.1"/>
</dbReference>
<dbReference type="GO" id="GO:0003700">
    <property type="term" value="F:DNA-binding transcription factor activity"/>
    <property type="evidence" value="ECO:0007669"/>
    <property type="project" value="InterPro"/>
</dbReference>
<accession>A0A3S8RQW6</accession>
<dbReference type="GO" id="GO:0003677">
    <property type="term" value="F:DNA binding"/>
    <property type="evidence" value="ECO:0007669"/>
    <property type="project" value="UniProtKB-UniRule"/>
</dbReference>
<dbReference type="SUPFAM" id="SSF48498">
    <property type="entry name" value="Tetracyclin repressor-like, C-terminal domain"/>
    <property type="match status" value="1"/>
</dbReference>
<name>A0A3S8RQW6_9BACL</name>
<proteinExistence type="predicted"/>
<dbReference type="InterPro" id="IPR009057">
    <property type="entry name" value="Homeodomain-like_sf"/>
</dbReference>
<dbReference type="InterPro" id="IPR036271">
    <property type="entry name" value="Tet_transcr_reg_TetR-rel_C_sf"/>
</dbReference>
<dbReference type="SUPFAM" id="SSF46689">
    <property type="entry name" value="Homeodomain-like"/>
    <property type="match status" value="1"/>
</dbReference>
<dbReference type="Pfam" id="PF00440">
    <property type="entry name" value="TetR_N"/>
    <property type="match status" value="1"/>
</dbReference>
<evidence type="ECO:0000256" key="1">
    <source>
        <dbReference type="ARBA" id="ARBA00023125"/>
    </source>
</evidence>
<evidence type="ECO:0000313" key="5">
    <source>
        <dbReference type="Proteomes" id="UP000273145"/>
    </source>
</evidence>
<dbReference type="Gene3D" id="1.10.357.10">
    <property type="entry name" value="Tetracycline Repressor, domain 2"/>
    <property type="match status" value="1"/>
</dbReference>
<gene>
    <name evidence="4" type="ORF">EIM92_03385</name>
</gene>
<feature type="domain" description="HTH tetR-type" evidence="3">
    <location>
        <begin position="19"/>
        <end position="79"/>
    </location>
</feature>
<dbReference type="PANTHER" id="PTHR43479:SF11">
    <property type="entry name" value="ACREF_ENVCD OPERON REPRESSOR-RELATED"/>
    <property type="match status" value="1"/>
</dbReference>
<dbReference type="AlphaFoldDB" id="A0A3S8RQW6"/>
<dbReference type="InterPro" id="IPR013571">
    <property type="entry name" value="Tscrpt_reg_QacR_C"/>
</dbReference>
<evidence type="ECO:0000313" key="4">
    <source>
        <dbReference type="EMBL" id="AZK45364.1"/>
    </source>
</evidence>
<dbReference type="GO" id="GO:0045892">
    <property type="term" value="P:negative regulation of DNA-templated transcription"/>
    <property type="evidence" value="ECO:0007669"/>
    <property type="project" value="InterPro"/>
</dbReference>
<dbReference type="OrthoDB" id="9785164at2"/>
<dbReference type="Proteomes" id="UP000273145">
    <property type="component" value="Chromosome"/>
</dbReference>
<dbReference type="PRINTS" id="PR00455">
    <property type="entry name" value="HTHTETR"/>
</dbReference>
<dbReference type="PANTHER" id="PTHR43479">
    <property type="entry name" value="ACREF/ENVCD OPERON REPRESSOR-RELATED"/>
    <property type="match status" value="1"/>
</dbReference>
<dbReference type="KEGG" id="plen:EIM92_03385"/>
<evidence type="ECO:0000256" key="2">
    <source>
        <dbReference type="PROSITE-ProRule" id="PRU00335"/>
    </source>
</evidence>
<dbReference type="InterPro" id="IPR001647">
    <property type="entry name" value="HTH_TetR"/>
</dbReference>
<reference evidence="4 5" key="1">
    <citation type="submission" date="2018-11" db="EMBL/GenBank/DDBJ databases">
        <title>Genome sequencing of Paenibacillus lentus DSM25539(T).</title>
        <authorList>
            <person name="Kook J.-K."/>
            <person name="Park S.-N."/>
            <person name="Lim Y.K."/>
        </authorList>
    </citation>
    <scope>NUCLEOTIDE SEQUENCE [LARGE SCALE GENOMIC DNA]</scope>
    <source>
        <strain evidence="4 5">DSM 25539</strain>
    </source>
</reference>
<organism evidence="4 5">
    <name type="scientific">Paenibacillus lentus</name>
    <dbReference type="NCBI Taxonomy" id="1338368"/>
    <lineage>
        <taxon>Bacteria</taxon>
        <taxon>Bacillati</taxon>
        <taxon>Bacillota</taxon>
        <taxon>Bacilli</taxon>
        <taxon>Bacillales</taxon>
        <taxon>Paenibacillaceae</taxon>
        <taxon>Paenibacillus</taxon>
    </lineage>
</organism>
<dbReference type="EMBL" id="CP034248">
    <property type="protein sequence ID" value="AZK45364.1"/>
    <property type="molecule type" value="Genomic_DNA"/>
</dbReference>
<sequence>MIVYVEGFTIEVKRRKDVLQIKKEIAMKTKELFAQKGYSATSMEEICAINNRSKGSIYYHFKSKEELFMFLIRINNEEWIDSWQEIEQQYETAIDKLYGLADYYVDDLANPLNHTINEFLSGQVVSKEMMDEMLALIRLPYRTYESIIMQGIEQGELKPGDPKELMYIINGLFNGLSTLYFEMEIDELRQLYHKGLRTILQGIQQMKQ</sequence>